<accession>A0ABS8PYX2</accession>
<dbReference type="RefSeq" id="WP_231008833.1">
    <property type="nucleotide sequence ID" value="NZ_JAJNEC010000008.1"/>
</dbReference>
<organism evidence="1 2">
    <name type="scientific">Niabella pedocola</name>
    <dbReference type="NCBI Taxonomy" id="1752077"/>
    <lineage>
        <taxon>Bacteria</taxon>
        <taxon>Pseudomonadati</taxon>
        <taxon>Bacteroidota</taxon>
        <taxon>Chitinophagia</taxon>
        <taxon>Chitinophagales</taxon>
        <taxon>Chitinophagaceae</taxon>
        <taxon>Niabella</taxon>
    </lineage>
</organism>
<keyword evidence="2" id="KW-1185">Reference proteome</keyword>
<name>A0ABS8PYX2_9BACT</name>
<evidence type="ECO:0000313" key="2">
    <source>
        <dbReference type="Proteomes" id="UP001199816"/>
    </source>
</evidence>
<proteinExistence type="predicted"/>
<evidence type="ECO:0000313" key="1">
    <source>
        <dbReference type="EMBL" id="MCD2426245.1"/>
    </source>
</evidence>
<evidence type="ECO:0008006" key="3">
    <source>
        <dbReference type="Google" id="ProtNLM"/>
    </source>
</evidence>
<gene>
    <name evidence="1" type="ORF">LQ567_25895</name>
</gene>
<dbReference type="Proteomes" id="UP001199816">
    <property type="component" value="Unassembled WGS sequence"/>
</dbReference>
<sequence length="187" mass="21496">MKKFDIDEFEKKIKDNPEYEGYTTPDGTEITEYYRLPPEAPDLDAFDRSKVLAYTRIEKQPDGYQAAYQFNNKGNLTAVSYYYSTSLETGTWQQFDDAGAVVSEIDKDKEYAFGLPEVIGFGKKHRVDFAKTGRIKRGYDPVYKTNVWELRWAVDERGAAPYQQVFVLDGTTGKVLSEKKEGPPRRL</sequence>
<dbReference type="EMBL" id="JAJNEC010000008">
    <property type="protein sequence ID" value="MCD2426245.1"/>
    <property type="molecule type" value="Genomic_DNA"/>
</dbReference>
<comment type="caution">
    <text evidence="1">The sequence shown here is derived from an EMBL/GenBank/DDBJ whole genome shotgun (WGS) entry which is preliminary data.</text>
</comment>
<protein>
    <recommendedName>
        <fullName evidence="3">PepSY domain-containing protein</fullName>
    </recommendedName>
</protein>
<reference evidence="1 2" key="1">
    <citation type="submission" date="2021-11" db="EMBL/GenBank/DDBJ databases">
        <title>Genomic of Niabella pedocola.</title>
        <authorList>
            <person name="Wu T."/>
        </authorList>
    </citation>
    <scope>NUCLEOTIDE SEQUENCE [LARGE SCALE GENOMIC DNA]</scope>
    <source>
        <strain evidence="1 2">JCM 31011</strain>
    </source>
</reference>